<reference evidence="4 5" key="1">
    <citation type="submission" date="2018-04" db="EMBL/GenBank/DDBJ databases">
        <authorList>
            <person name="Huttner S."/>
            <person name="Dainat J."/>
        </authorList>
    </citation>
    <scope>NUCLEOTIDE SEQUENCE [LARGE SCALE GENOMIC DNA]</scope>
</reference>
<proteinExistence type="predicted"/>
<dbReference type="PANTHER" id="PTHR38046:SF1">
    <property type="entry name" value="CRYPTIC LOCI REGULATOR 2"/>
    <property type="match status" value="1"/>
</dbReference>
<feature type="region of interest" description="Disordered" evidence="1">
    <location>
        <begin position="158"/>
        <end position="208"/>
    </location>
</feature>
<evidence type="ECO:0000259" key="3">
    <source>
        <dbReference type="Pfam" id="PF16761"/>
    </source>
</evidence>
<dbReference type="AlphaFoldDB" id="A0A446BCC4"/>
<dbReference type="Proteomes" id="UP000289323">
    <property type="component" value="Unassembled WGS sequence"/>
</dbReference>
<dbReference type="GO" id="GO:0070824">
    <property type="term" value="C:SHREC complex"/>
    <property type="evidence" value="ECO:0007669"/>
    <property type="project" value="InterPro"/>
</dbReference>
<dbReference type="Pfam" id="PF16761">
    <property type="entry name" value="Clr2_transil"/>
    <property type="match status" value="1"/>
</dbReference>
<evidence type="ECO:0000256" key="1">
    <source>
        <dbReference type="SAM" id="MobiDB-lite"/>
    </source>
</evidence>
<evidence type="ECO:0000313" key="4">
    <source>
        <dbReference type="EMBL" id="SPQ20078.1"/>
    </source>
</evidence>
<dbReference type="EMBL" id="OUUZ01000003">
    <property type="protein sequence ID" value="SPQ20078.1"/>
    <property type="molecule type" value="Genomic_DNA"/>
</dbReference>
<accession>A0A446BCC4</accession>
<feature type="domain" description="Cryptic loci regulator 2 C-terminal" evidence="2">
    <location>
        <begin position="411"/>
        <end position="472"/>
    </location>
</feature>
<protein>
    <submittedName>
        <fullName evidence="4">0b105275-aca8-4a02-af70-d2fa6273f459</fullName>
    </submittedName>
</protein>
<feature type="domain" description="Cryptic loci regulator 2 C-terminal" evidence="2">
    <location>
        <begin position="360"/>
        <end position="385"/>
    </location>
</feature>
<dbReference type="PANTHER" id="PTHR38046">
    <property type="entry name" value="CRYPTIC LOCI REGULATOR 2"/>
    <property type="match status" value="1"/>
</dbReference>
<dbReference type="GO" id="GO:0030466">
    <property type="term" value="P:silent mating-type cassette heterochromatin formation"/>
    <property type="evidence" value="ECO:0007669"/>
    <property type="project" value="TreeGrafter"/>
</dbReference>
<sequence>MASAASQGDAGGEYWPIHIARSDGQGYTKLDHTALSPDNDADVAQLERWEVIVAGHLQNQVGPQGDTRQYKLAGFPRGYELRCALRKDGGRDYYLYGHPAGPKANYRTPGEFALHALWLVSDSADISQCPCDLCPKLLEKLRAAEEKYQGANAAFAQGTATAAQAPPAAPRPTPSQQGPQQRQQQQQQQQHQQHQQHQDQLPPPGTTSLTNVFRVGELVWYKHTAWRLGVILSIAAIPGTSPNQDTPDSGYHFTLAPLGHALLGQPNLVKDCQSMRPFLTFSVPGTSPDELRDKTFDTVDWQALIARYSQDPDPEKRAINRQVLGLEASKMGARAINDSFSTFDLRAQGLTPDGAFHVQHYGGVYLGAEMVRVGDPIRVTAQPTSGIPDPTVAGDIPRTPPSSCSQPLSANPRRHHRPPTNAVPADSLGPVFTEELKTRNAIERDPGARWTWVLAAARAVRGEPDVQGRFYVTERLMGVIEPARYAAWAQRGLLEEAPAYLNNRGHSGGGAFAGRRPGRRAMLGDAVAAAFIVPEGMVEN</sequence>
<name>A0A446BCC4_9PEZI</name>
<dbReference type="InterPro" id="IPR038986">
    <property type="entry name" value="Clr2"/>
</dbReference>
<gene>
    <name evidence="4" type="ORF">TT172_LOCUS2497</name>
</gene>
<dbReference type="Pfam" id="PF10383">
    <property type="entry name" value="Clr2"/>
    <property type="match status" value="2"/>
</dbReference>
<evidence type="ECO:0000313" key="5">
    <source>
        <dbReference type="Proteomes" id="UP000289323"/>
    </source>
</evidence>
<dbReference type="InterPro" id="IPR031915">
    <property type="entry name" value="Clr2_N"/>
</dbReference>
<dbReference type="InterPro" id="IPR018839">
    <property type="entry name" value="Tscrpt-silencing_Clr2_C"/>
</dbReference>
<dbReference type="GO" id="GO:0031934">
    <property type="term" value="C:mating-type region heterochromatin"/>
    <property type="evidence" value="ECO:0007669"/>
    <property type="project" value="TreeGrafter"/>
</dbReference>
<feature type="domain" description="Cryptic loci regulator 2 N-terminal" evidence="3">
    <location>
        <begin position="70"/>
        <end position="134"/>
    </location>
</feature>
<dbReference type="GO" id="GO:0033553">
    <property type="term" value="C:rDNA heterochromatin"/>
    <property type="evidence" value="ECO:0007669"/>
    <property type="project" value="TreeGrafter"/>
</dbReference>
<organism evidence="4 5">
    <name type="scientific">Thermothielavioides terrestris</name>
    <dbReference type="NCBI Taxonomy" id="2587410"/>
    <lineage>
        <taxon>Eukaryota</taxon>
        <taxon>Fungi</taxon>
        <taxon>Dikarya</taxon>
        <taxon>Ascomycota</taxon>
        <taxon>Pezizomycotina</taxon>
        <taxon>Sordariomycetes</taxon>
        <taxon>Sordariomycetidae</taxon>
        <taxon>Sordariales</taxon>
        <taxon>Chaetomiaceae</taxon>
        <taxon>Thermothielavioides</taxon>
    </lineage>
</organism>
<feature type="region of interest" description="Disordered" evidence="1">
    <location>
        <begin position="382"/>
        <end position="427"/>
    </location>
</feature>
<evidence type="ECO:0000259" key="2">
    <source>
        <dbReference type="Pfam" id="PF10383"/>
    </source>
</evidence>
<feature type="compositionally biased region" description="Low complexity" evidence="1">
    <location>
        <begin position="174"/>
        <end position="200"/>
    </location>
</feature>